<evidence type="ECO:0000313" key="2">
    <source>
        <dbReference type="Proteomes" id="UP001286313"/>
    </source>
</evidence>
<sequence>MRPETSDRKAAQTQRSLGQRWRRVADGGGVVVTCRPWHWSRDSGGKCRVMCQTLPNCTSSSRFLNDEGEQVCGLSEEPYPPPTFIQNQDATTVIIPSRMVYPPTTTTTTPPPSKFSQYYNHNHHSTPPIRVWISRIEAYDGRIPHITGVCGSESGTATFIPDTAFVNRLIEADTSDDDIDLDNTTGIWINLSYDMTSMKHTLYDGSYFEDAPEFSNSRW</sequence>
<protein>
    <submittedName>
        <fullName evidence="1">Uncharacterized protein</fullName>
    </submittedName>
</protein>
<name>A0AAE1BE29_PETCI</name>
<organism evidence="1 2">
    <name type="scientific">Petrolisthes cinctipes</name>
    <name type="common">Flat porcelain crab</name>
    <dbReference type="NCBI Taxonomy" id="88211"/>
    <lineage>
        <taxon>Eukaryota</taxon>
        <taxon>Metazoa</taxon>
        <taxon>Ecdysozoa</taxon>
        <taxon>Arthropoda</taxon>
        <taxon>Crustacea</taxon>
        <taxon>Multicrustacea</taxon>
        <taxon>Malacostraca</taxon>
        <taxon>Eumalacostraca</taxon>
        <taxon>Eucarida</taxon>
        <taxon>Decapoda</taxon>
        <taxon>Pleocyemata</taxon>
        <taxon>Anomura</taxon>
        <taxon>Galatheoidea</taxon>
        <taxon>Porcellanidae</taxon>
        <taxon>Petrolisthes</taxon>
    </lineage>
</organism>
<gene>
    <name evidence="1" type="ORF">Pcinc_044253</name>
</gene>
<dbReference type="Proteomes" id="UP001286313">
    <property type="component" value="Unassembled WGS sequence"/>
</dbReference>
<proteinExistence type="predicted"/>
<dbReference type="EMBL" id="JAWQEG010009238">
    <property type="protein sequence ID" value="KAK3848976.1"/>
    <property type="molecule type" value="Genomic_DNA"/>
</dbReference>
<accession>A0AAE1BE29</accession>
<evidence type="ECO:0000313" key="1">
    <source>
        <dbReference type="EMBL" id="KAK3848976.1"/>
    </source>
</evidence>
<dbReference type="AlphaFoldDB" id="A0AAE1BE29"/>
<reference evidence="1" key="1">
    <citation type="submission" date="2023-10" db="EMBL/GenBank/DDBJ databases">
        <title>Genome assemblies of two species of porcelain crab, Petrolisthes cinctipes and Petrolisthes manimaculis (Anomura: Porcellanidae).</title>
        <authorList>
            <person name="Angst P."/>
        </authorList>
    </citation>
    <scope>NUCLEOTIDE SEQUENCE</scope>
    <source>
        <strain evidence="1">PB745_01</strain>
        <tissue evidence="1">Gill</tissue>
    </source>
</reference>
<keyword evidence="2" id="KW-1185">Reference proteome</keyword>
<comment type="caution">
    <text evidence="1">The sequence shown here is derived from an EMBL/GenBank/DDBJ whole genome shotgun (WGS) entry which is preliminary data.</text>
</comment>